<dbReference type="InterPro" id="IPR050199">
    <property type="entry name" value="IgHV"/>
</dbReference>
<dbReference type="AlphaFoldDB" id="A0A8C3XD91"/>
<dbReference type="InterPro" id="IPR036179">
    <property type="entry name" value="Ig-like_dom_sf"/>
</dbReference>
<keyword evidence="1" id="KW-0391">Immunity</keyword>
<evidence type="ECO:0000256" key="1">
    <source>
        <dbReference type="ARBA" id="ARBA00022859"/>
    </source>
</evidence>
<evidence type="ECO:0000256" key="2">
    <source>
        <dbReference type="ARBA" id="ARBA00023130"/>
    </source>
</evidence>
<evidence type="ECO:0000313" key="5">
    <source>
        <dbReference type="Ensembl" id="ENSCRFP00000012764.1"/>
    </source>
</evidence>
<reference evidence="5" key="2">
    <citation type="submission" date="2025-09" db="UniProtKB">
        <authorList>
            <consortium name="Ensembl"/>
        </authorList>
    </citation>
    <scope>IDENTIFICATION</scope>
</reference>
<reference evidence="5" key="1">
    <citation type="submission" date="2025-08" db="UniProtKB">
        <authorList>
            <consortium name="Ensembl"/>
        </authorList>
    </citation>
    <scope>IDENTIFICATION</scope>
</reference>
<dbReference type="GO" id="GO:0005576">
    <property type="term" value="C:extracellular region"/>
    <property type="evidence" value="ECO:0007669"/>
    <property type="project" value="UniProtKB-ARBA"/>
</dbReference>
<keyword evidence="6" id="KW-1185">Reference proteome</keyword>
<keyword evidence="3" id="KW-1280">Immunoglobulin</keyword>
<proteinExistence type="predicted"/>
<dbReference type="Proteomes" id="UP000694396">
    <property type="component" value="Unplaced"/>
</dbReference>
<dbReference type="Ensembl" id="ENSCRFT00000013201.1">
    <property type="protein sequence ID" value="ENSCRFP00000012764.1"/>
    <property type="gene ID" value="ENSCRFG00000009901.1"/>
</dbReference>
<dbReference type="Gene3D" id="2.60.40.10">
    <property type="entry name" value="Immunoglobulins"/>
    <property type="match status" value="1"/>
</dbReference>
<dbReference type="Pfam" id="PF07686">
    <property type="entry name" value="V-set"/>
    <property type="match status" value="1"/>
</dbReference>
<protein>
    <recommendedName>
        <fullName evidence="4">Ig-like domain-containing protein</fullName>
    </recommendedName>
</protein>
<dbReference type="InterPro" id="IPR013106">
    <property type="entry name" value="Ig_V-set"/>
</dbReference>
<keyword evidence="2" id="KW-1064">Adaptive immunity</keyword>
<name>A0A8C3XD91_9PASS</name>
<accession>A0A8C3XD91</accession>
<feature type="domain" description="Ig-like" evidence="4">
    <location>
        <begin position="1"/>
        <end position="79"/>
    </location>
</feature>
<evidence type="ECO:0000256" key="3">
    <source>
        <dbReference type="ARBA" id="ARBA00043265"/>
    </source>
</evidence>
<dbReference type="PROSITE" id="PS50835">
    <property type="entry name" value="IG_LIKE"/>
    <property type="match status" value="1"/>
</dbReference>
<evidence type="ECO:0000313" key="6">
    <source>
        <dbReference type="Proteomes" id="UP000694396"/>
    </source>
</evidence>
<dbReference type="GO" id="GO:0019814">
    <property type="term" value="C:immunoglobulin complex"/>
    <property type="evidence" value="ECO:0007669"/>
    <property type="project" value="UniProtKB-KW"/>
</dbReference>
<evidence type="ECO:0000259" key="4">
    <source>
        <dbReference type="PROSITE" id="PS50835"/>
    </source>
</evidence>
<dbReference type="PANTHER" id="PTHR23266">
    <property type="entry name" value="IMMUNOGLOBULIN HEAVY CHAIN"/>
    <property type="match status" value="1"/>
</dbReference>
<dbReference type="SUPFAM" id="SSF48726">
    <property type="entry name" value="Immunoglobulin"/>
    <property type="match status" value="1"/>
</dbReference>
<dbReference type="InterPro" id="IPR007110">
    <property type="entry name" value="Ig-like_dom"/>
</dbReference>
<organism evidence="5 6">
    <name type="scientific">Cyanoderma ruficeps</name>
    <name type="common">rufous-capped babbler</name>
    <dbReference type="NCBI Taxonomy" id="181631"/>
    <lineage>
        <taxon>Eukaryota</taxon>
        <taxon>Metazoa</taxon>
        <taxon>Chordata</taxon>
        <taxon>Craniata</taxon>
        <taxon>Vertebrata</taxon>
        <taxon>Euteleostomi</taxon>
        <taxon>Archelosauria</taxon>
        <taxon>Archosauria</taxon>
        <taxon>Dinosauria</taxon>
        <taxon>Saurischia</taxon>
        <taxon>Theropoda</taxon>
        <taxon>Coelurosauria</taxon>
        <taxon>Aves</taxon>
        <taxon>Neognathae</taxon>
        <taxon>Neoaves</taxon>
        <taxon>Telluraves</taxon>
        <taxon>Australaves</taxon>
        <taxon>Passeriformes</taxon>
        <taxon>Sylvioidea</taxon>
        <taxon>Timaliidae</taxon>
        <taxon>Cyanoderma</taxon>
    </lineage>
</organism>
<dbReference type="GO" id="GO:0002250">
    <property type="term" value="P:adaptive immune response"/>
    <property type="evidence" value="ECO:0007669"/>
    <property type="project" value="UniProtKB-KW"/>
</dbReference>
<dbReference type="SMART" id="SM00406">
    <property type="entry name" value="IGv"/>
    <property type="match status" value="1"/>
</dbReference>
<dbReference type="InterPro" id="IPR013783">
    <property type="entry name" value="Ig-like_fold"/>
</dbReference>
<sequence>MTLLCRGSGFDFGSKGMMWVRQSPGKGLEWLAGITNDGGRIKYAPSLRGRFRISRDNGQSSVTLTMNSLRDEDSGSYFCGRSLITVISGPNWGPGAGAESRSCAESEIGAKKAFLGNPRIGRFWESPNGRFCPKKEKKAKFGEVRVRLLLFD</sequence>